<sequence length="189" mass="21021">MKRWQAGGWLAGKRRVFSPNQGVRPADAAVTLVVIHNISLPPDDFSGDAVEQFFVNRLDPAAHPYFATIADLQVSTHFYIRRSGRVVQFVGCDRRAWHAGKSCWAGVDNCNDYSVGIELQGNDVEPYTAAQYESLWEVIDALRTRYPIDSLTGHCHIAPGRKSDPGPSFDWAAARQRYGMLNLPAEVTS</sequence>
<dbReference type="GO" id="GO:0009254">
    <property type="term" value="P:peptidoglycan turnover"/>
    <property type="evidence" value="ECO:0007669"/>
    <property type="project" value="TreeGrafter"/>
</dbReference>
<dbReference type="EMBL" id="JADJMS010000006">
    <property type="protein sequence ID" value="MBK7414135.1"/>
    <property type="molecule type" value="Genomic_DNA"/>
</dbReference>
<dbReference type="InterPro" id="IPR002502">
    <property type="entry name" value="Amidase_domain"/>
</dbReference>
<evidence type="ECO:0000256" key="5">
    <source>
        <dbReference type="ARBA" id="ARBA00011901"/>
    </source>
</evidence>
<dbReference type="CDD" id="cd06583">
    <property type="entry name" value="PGRP"/>
    <property type="match status" value="1"/>
</dbReference>
<evidence type="ECO:0000256" key="8">
    <source>
        <dbReference type="ARBA" id="ARBA00022801"/>
    </source>
</evidence>
<comment type="similarity">
    <text evidence="4">Belongs to the N-acetylmuramoyl-L-alanine amidase 2 family.</text>
</comment>
<accession>A0A935K7P4</accession>
<comment type="subcellular location">
    <subcellularLocation>
        <location evidence="3">Cytoplasm</location>
    </subcellularLocation>
</comment>
<organism evidence="14 15">
    <name type="scientific">Candidatus Dechloromonas phosphorivorans</name>
    <dbReference type="NCBI Taxonomy" id="2899244"/>
    <lineage>
        <taxon>Bacteria</taxon>
        <taxon>Pseudomonadati</taxon>
        <taxon>Pseudomonadota</taxon>
        <taxon>Betaproteobacteria</taxon>
        <taxon>Rhodocyclales</taxon>
        <taxon>Azonexaceae</taxon>
        <taxon>Dechloromonas</taxon>
    </lineage>
</organism>
<feature type="domain" description="N-acetylmuramoyl-L-alanine amidase" evidence="13">
    <location>
        <begin position="18"/>
        <end position="166"/>
    </location>
</feature>
<dbReference type="AlphaFoldDB" id="A0A935K7P4"/>
<name>A0A935K7P4_9RHOO</name>
<dbReference type="SUPFAM" id="SSF55846">
    <property type="entry name" value="N-acetylmuramoyl-L-alanine amidase-like"/>
    <property type="match status" value="1"/>
</dbReference>
<evidence type="ECO:0000256" key="1">
    <source>
        <dbReference type="ARBA" id="ARBA00001561"/>
    </source>
</evidence>
<dbReference type="GO" id="GO:0005737">
    <property type="term" value="C:cytoplasm"/>
    <property type="evidence" value="ECO:0007669"/>
    <property type="project" value="UniProtKB-SubCell"/>
</dbReference>
<evidence type="ECO:0000256" key="2">
    <source>
        <dbReference type="ARBA" id="ARBA00001947"/>
    </source>
</evidence>
<keyword evidence="7" id="KW-0479">Metal-binding</keyword>
<proteinExistence type="inferred from homology"/>
<evidence type="ECO:0000256" key="12">
    <source>
        <dbReference type="ARBA" id="ARBA00042615"/>
    </source>
</evidence>
<evidence type="ECO:0000259" key="13">
    <source>
        <dbReference type="SMART" id="SM00644"/>
    </source>
</evidence>
<evidence type="ECO:0000256" key="6">
    <source>
        <dbReference type="ARBA" id="ARBA00022490"/>
    </source>
</evidence>
<evidence type="ECO:0000313" key="15">
    <source>
        <dbReference type="Proteomes" id="UP000739411"/>
    </source>
</evidence>
<protein>
    <recommendedName>
        <fullName evidence="11">1,6-anhydro-N-acetylmuramyl-L-alanine amidase AmpD</fullName>
        <ecNumber evidence="5">3.5.1.28</ecNumber>
    </recommendedName>
    <alternativeName>
        <fullName evidence="12">N-acetylmuramoyl-L-alanine amidase</fullName>
    </alternativeName>
</protein>
<comment type="cofactor">
    <cofactor evidence="2">
        <name>Zn(2+)</name>
        <dbReference type="ChEBI" id="CHEBI:29105"/>
    </cofactor>
</comment>
<dbReference type="Pfam" id="PF01510">
    <property type="entry name" value="Amidase_2"/>
    <property type="match status" value="1"/>
</dbReference>
<evidence type="ECO:0000256" key="7">
    <source>
        <dbReference type="ARBA" id="ARBA00022723"/>
    </source>
</evidence>
<keyword evidence="9" id="KW-0862">Zinc</keyword>
<evidence type="ECO:0000256" key="11">
    <source>
        <dbReference type="ARBA" id="ARBA00039257"/>
    </source>
</evidence>
<evidence type="ECO:0000256" key="10">
    <source>
        <dbReference type="ARBA" id="ARBA00023316"/>
    </source>
</evidence>
<evidence type="ECO:0000313" key="14">
    <source>
        <dbReference type="EMBL" id="MBK7414135.1"/>
    </source>
</evidence>
<comment type="caution">
    <text evidence="14">The sequence shown here is derived from an EMBL/GenBank/DDBJ whole genome shotgun (WGS) entry which is preliminary data.</text>
</comment>
<evidence type="ECO:0000256" key="9">
    <source>
        <dbReference type="ARBA" id="ARBA00022833"/>
    </source>
</evidence>
<dbReference type="Proteomes" id="UP000739411">
    <property type="component" value="Unassembled WGS sequence"/>
</dbReference>
<dbReference type="GO" id="GO:0009253">
    <property type="term" value="P:peptidoglycan catabolic process"/>
    <property type="evidence" value="ECO:0007669"/>
    <property type="project" value="InterPro"/>
</dbReference>
<dbReference type="EC" id="3.5.1.28" evidence="5"/>
<comment type="catalytic activity">
    <reaction evidence="1">
        <text>Hydrolyzes the link between N-acetylmuramoyl residues and L-amino acid residues in certain cell-wall glycopeptides.</text>
        <dbReference type="EC" id="3.5.1.28"/>
    </reaction>
</comment>
<keyword evidence="8 14" id="KW-0378">Hydrolase</keyword>
<evidence type="ECO:0000256" key="3">
    <source>
        <dbReference type="ARBA" id="ARBA00004496"/>
    </source>
</evidence>
<dbReference type="GO" id="GO:0046872">
    <property type="term" value="F:metal ion binding"/>
    <property type="evidence" value="ECO:0007669"/>
    <property type="project" value="UniProtKB-KW"/>
</dbReference>
<dbReference type="Gene3D" id="3.40.80.10">
    <property type="entry name" value="Peptidoglycan recognition protein-like"/>
    <property type="match status" value="1"/>
</dbReference>
<dbReference type="GO" id="GO:0008745">
    <property type="term" value="F:N-acetylmuramoyl-L-alanine amidase activity"/>
    <property type="evidence" value="ECO:0007669"/>
    <property type="project" value="UniProtKB-EC"/>
</dbReference>
<keyword evidence="10" id="KW-0961">Cell wall biogenesis/degradation</keyword>
<dbReference type="PANTHER" id="PTHR30417">
    <property type="entry name" value="N-ACETYLMURAMOYL-L-ALANINE AMIDASE AMID"/>
    <property type="match status" value="1"/>
</dbReference>
<gene>
    <name evidence="14" type="primary">ampD</name>
    <name evidence="14" type="ORF">IPJ38_02450</name>
</gene>
<dbReference type="GO" id="GO:0071555">
    <property type="term" value="P:cell wall organization"/>
    <property type="evidence" value="ECO:0007669"/>
    <property type="project" value="UniProtKB-KW"/>
</dbReference>
<dbReference type="SMART" id="SM00644">
    <property type="entry name" value="Ami_2"/>
    <property type="match status" value="1"/>
</dbReference>
<keyword evidence="6" id="KW-0963">Cytoplasm</keyword>
<dbReference type="PANTHER" id="PTHR30417:SF4">
    <property type="entry name" value="1,6-ANHYDRO-N-ACETYLMURAMYL-L-ALANINE AMIDASE AMPD"/>
    <property type="match status" value="1"/>
</dbReference>
<dbReference type="InterPro" id="IPR051206">
    <property type="entry name" value="NAMLAA_amidase_2"/>
</dbReference>
<dbReference type="NCBIfam" id="NF008758">
    <property type="entry name" value="PRK11789.1"/>
    <property type="match status" value="1"/>
</dbReference>
<dbReference type="InterPro" id="IPR036505">
    <property type="entry name" value="Amidase/PGRP_sf"/>
</dbReference>
<reference evidence="14 15" key="1">
    <citation type="submission" date="2020-10" db="EMBL/GenBank/DDBJ databases">
        <title>Connecting structure to function with the recovery of over 1000 high-quality activated sludge metagenome-assembled genomes encoding full-length rRNA genes using long-read sequencing.</title>
        <authorList>
            <person name="Singleton C.M."/>
            <person name="Petriglieri F."/>
            <person name="Kristensen J.M."/>
            <person name="Kirkegaard R.H."/>
            <person name="Michaelsen T.Y."/>
            <person name="Andersen M.H."/>
            <person name="Karst S.M."/>
            <person name="Dueholm M.S."/>
            <person name="Nielsen P.H."/>
            <person name="Albertsen M."/>
        </authorList>
    </citation>
    <scope>NUCLEOTIDE SEQUENCE [LARGE SCALE GENOMIC DNA]</scope>
    <source>
        <strain evidence="14">EsbW_18-Q3-R4-48_BATAC.463</strain>
    </source>
</reference>
<evidence type="ECO:0000256" key="4">
    <source>
        <dbReference type="ARBA" id="ARBA00007553"/>
    </source>
</evidence>